<feature type="transmembrane region" description="Helical" evidence="1">
    <location>
        <begin position="158"/>
        <end position="181"/>
    </location>
</feature>
<dbReference type="Proteomes" id="UP000002588">
    <property type="component" value="Chromosome"/>
</dbReference>
<dbReference type="RefSeq" id="WP_011764099.1">
    <property type="nucleotide sequence ID" value="NC_008702.1"/>
</dbReference>
<feature type="transmembrane region" description="Helical" evidence="1">
    <location>
        <begin position="325"/>
        <end position="350"/>
    </location>
</feature>
<keyword evidence="1" id="KW-0472">Membrane</keyword>
<evidence type="ECO:0000259" key="2">
    <source>
        <dbReference type="Pfam" id="PF04892"/>
    </source>
</evidence>
<keyword evidence="1" id="KW-1133">Transmembrane helix</keyword>
<dbReference type="eggNOG" id="COG5652">
    <property type="taxonomic scope" value="Bacteria"/>
</dbReference>
<keyword evidence="1" id="KW-0812">Transmembrane</keyword>
<feature type="transmembrane region" description="Helical" evidence="1">
    <location>
        <begin position="232"/>
        <end position="252"/>
    </location>
</feature>
<feature type="transmembrane region" description="Helical" evidence="1">
    <location>
        <begin position="81"/>
        <end position="98"/>
    </location>
</feature>
<feature type="transmembrane region" description="Helical" evidence="1">
    <location>
        <begin position="264"/>
        <end position="281"/>
    </location>
</feature>
<sequence>MPPRPASSLPRNLALAYAVLVIYACLHPFAGWKASGLPLFDFLVAPWPKYFQPIDAVLNMLGYLPLGFVTVAALPRGWPRWRWVVVAALLGAGLSFGLETVQNLLPSRVSSNVDLGANAAGALAGALLGARWAHPLFDHRGGLHRWRAERIVGGHTGDAGLILLGLWLLAQLTPDGLLFGSGDLRGLLGLPAPLLFSPERFIGFETGLIAASVLALGLLARCMMRVPRPWPVVVLFLLGLGAKSIATSTFFVPGEPLAWLTPGAARGLALGSVLLALALLLPRVLQHALAGSALLAATALINLMPENPYLFLGRRLLNQGNFLNFHGLTQLVASLWPFAALAYLSALGLWRGEHLAGERRL</sequence>
<proteinExistence type="predicted"/>
<protein>
    <submittedName>
        <fullName evidence="3">Conserved hypothetical membrane protein</fullName>
    </submittedName>
</protein>
<dbReference type="AlphaFoldDB" id="A1K2C6"/>
<reference evidence="3 4" key="1">
    <citation type="journal article" date="2006" name="Nat. Biotechnol.">
        <title>Complete genome of the mutualistic, N2-fixing grass endophyte Azoarcus sp. strain BH72.</title>
        <authorList>
            <person name="Krause A."/>
            <person name="Ramakumar A."/>
            <person name="Bartels D."/>
            <person name="Battistoni F."/>
            <person name="Bekel T."/>
            <person name="Boch J."/>
            <person name="Boehm M."/>
            <person name="Friedrich F."/>
            <person name="Hurek T."/>
            <person name="Krause L."/>
            <person name="Linke B."/>
            <person name="McHardy A.C."/>
            <person name="Sarkar A."/>
            <person name="Schneiker S."/>
            <person name="Syed A.A."/>
            <person name="Thauer R."/>
            <person name="Vorhoelter F.-J."/>
            <person name="Weidner S."/>
            <person name="Puehler A."/>
            <person name="Reinhold-Hurek B."/>
            <person name="Kaiser O."/>
            <person name="Goesmann A."/>
        </authorList>
    </citation>
    <scope>NUCLEOTIDE SEQUENCE [LARGE SCALE GENOMIC DNA]</scope>
    <source>
        <strain evidence="3 4">BH72</strain>
    </source>
</reference>
<feature type="transmembrane region" description="Helical" evidence="1">
    <location>
        <begin position="50"/>
        <end position="74"/>
    </location>
</feature>
<dbReference type="InterPro" id="IPR006976">
    <property type="entry name" value="VanZ-like"/>
</dbReference>
<feature type="transmembrane region" description="Helical" evidence="1">
    <location>
        <begin position="201"/>
        <end position="220"/>
    </location>
</feature>
<dbReference type="HOGENOM" id="CLU_057832_0_0_4"/>
<dbReference type="Pfam" id="PF04892">
    <property type="entry name" value="VanZ"/>
    <property type="match status" value="1"/>
</dbReference>
<evidence type="ECO:0000313" key="3">
    <source>
        <dbReference type="EMBL" id="CAL92981.1"/>
    </source>
</evidence>
<accession>A1K2C6</accession>
<feature type="transmembrane region" description="Helical" evidence="1">
    <location>
        <begin position="118"/>
        <end position="137"/>
    </location>
</feature>
<dbReference type="STRING" id="62928.azo0364"/>
<dbReference type="KEGG" id="azo:azo0364"/>
<name>A1K2C6_AZOSB</name>
<dbReference type="PROSITE" id="PS51257">
    <property type="entry name" value="PROKAR_LIPOPROTEIN"/>
    <property type="match status" value="1"/>
</dbReference>
<feature type="domain" description="VanZ-like" evidence="2">
    <location>
        <begin position="47"/>
        <end position="128"/>
    </location>
</feature>
<keyword evidence="4" id="KW-1185">Reference proteome</keyword>
<evidence type="ECO:0000256" key="1">
    <source>
        <dbReference type="SAM" id="Phobius"/>
    </source>
</evidence>
<feature type="transmembrane region" description="Helical" evidence="1">
    <location>
        <begin position="12"/>
        <end position="30"/>
    </location>
</feature>
<organism evidence="3 4">
    <name type="scientific">Azoarcus sp. (strain BH72)</name>
    <dbReference type="NCBI Taxonomy" id="418699"/>
    <lineage>
        <taxon>Bacteria</taxon>
        <taxon>Pseudomonadati</taxon>
        <taxon>Pseudomonadota</taxon>
        <taxon>Betaproteobacteria</taxon>
        <taxon>Rhodocyclales</taxon>
        <taxon>Zoogloeaceae</taxon>
        <taxon>Azoarcus</taxon>
    </lineage>
</organism>
<feature type="transmembrane region" description="Helical" evidence="1">
    <location>
        <begin position="288"/>
        <end position="305"/>
    </location>
</feature>
<dbReference type="EMBL" id="AM406670">
    <property type="protein sequence ID" value="CAL92981.1"/>
    <property type="molecule type" value="Genomic_DNA"/>
</dbReference>
<evidence type="ECO:0000313" key="4">
    <source>
        <dbReference type="Proteomes" id="UP000002588"/>
    </source>
</evidence>
<gene>
    <name evidence="3" type="ordered locus">azo0364</name>
</gene>